<protein>
    <recommendedName>
        <fullName evidence="9 11">1-(5-phosphoribosyl)-5-[(5-phosphoribosylamino)methylideneamino] imidazole-4-carboxamide isomerase</fullName>
        <ecNumber evidence="9 11">5.3.1.16</ecNumber>
    </recommendedName>
    <alternativeName>
        <fullName evidence="9">Phosphoribosylformimino-5-aminoimidazole carboxamide ribotide isomerase</fullName>
    </alternativeName>
</protein>
<dbReference type="EC" id="5.3.1.16" evidence="9 11"/>
<accession>A0A3E0TQ19</accession>
<dbReference type="GO" id="GO:0000162">
    <property type="term" value="P:L-tryptophan biosynthetic process"/>
    <property type="evidence" value="ECO:0007669"/>
    <property type="project" value="TreeGrafter"/>
</dbReference>
<keyword evidence="7 9" id="KW-0368">Histidine biosynthesis</keyword>
<dbReference type="InterPro" id="IPR044524">
    <property type="entry name" value="Isoase_HisA-like"/>
</dbReference>
<dbReference type="NCBIfam" id="TIGR00007">
    <property type="entry name" value="1-(5-phosphoribosyl)-5-[(5-phosphoribosylamino)methylideneamino]imidazole-4-carboxamide isomerase"/>
    <property type="match status" value="1"/>
</dbReference>
<sequence>MLIPAIDLINGEVVRLYQGDYEQKTSYQTSAAERQASYAQAGAKVMHFVDLDGAKDSTKRQLTLLKTLVNHSSMIIQVGGGVRSKQDVDDLLALGADRVVIGSLAIKEPQLVREWLVEFGGEKIVLALDVKIDEQGNKTLPTHGWIKDSGVNLEELLDDYLAAGLIHVLCTDISKDGTLSGSNVGMYSELCSQYPSIQWQASGGIGSLADIEALKPTGVSGVILGRSLLEGKFTLDEALALWPNDFNSAEFTQSSATQGAQ</sequence>
<evidence type="ECO:0000256" key="11">
    <source>
        <dbReference type="RuleBase" id="RU003658"/>
    </source>
</evidence>
<evidence type="ECO:0000256" key="3">
    <source>
        <dbReference type="ARBA" id="ARBA00005133"/>
    </source>
</evidence>
<dbReference type="HAMAP" id="MF_01014">
    <property type="entry name" value="HisA"/>
    <property type="match status" value="1"/>
</dbReference>
<keyword evidence="8 9" id="KW-0413">Isomerase</keyword>
<comment type="subcellular location">
    <subcellularLocation>
        <location evidence="2 9 11">Cytoplasm</location>
    </subcellularLocation>
</comment>
<dbReference type="InterPro" id="IPR006063">
    <property type="entry name" value="HisA_bact_arch"/>
</dbReference>
<evidence type="ECO:0000256" key="4">
    <source>
        <dbReference type="ARBA" id="ARBA00009667"/>
    </source>
</evidence>
<evidence type="ECO:0000256" key="5">
    <source>
        <dbReference type="ARBA" id="ARBA00022490"/>
    </source>
</evidence>
<name>A0A3E0TQ19_9GAMM</name>
<dbReference type="GO" id="GO:0003949">
    <property type="term" value="F:1-(5-phosphoribosyl)-5-[(5-phosphoribosylamino)methylideneamino]imidazole-4-carboxamide isomerase activity"/>
    <property type="evidence" value="ECO:0007669"/>
    <property type="project" value="UniProtKB-UniRule"/>
</dbReference>
<dbReference type="InterPro" id="IPR023016">
    <property type="entry name" value="HisA/PriA"/>
</dbReference>
<gene>
    <name evidence="9 12" type="primary">hisA</name>
    <name evidence="12" type="ORF">DXX93_07490</name>
</gene>
<evidence type="ECO:0000256" key="1">
    <source>
        <dbReference type="ARBA" id="ARBA00000901"/>
    </source>
</evidence>
<dbReference type="CDD" id="cd04732">
    <property type="entry name" value="HisA"/>
    <property type="match status" value="1"/>
</dbReference>
<evidence type="ECO:0000256" key="8">
    <source>
        <dbReference type="ARBA" id="ARBA00023235"/>
    </source>
</evidence>
<proteinExistence type="inferred from homology"/>
<comment type="pathway">
    <text evidence="3 9 11">Amino-acid biosynthesis; L-histidine biosynthesis; L-histidine from 5-phospho-alpha-D-ribose 1-diphosphate: step 4/9.</text>
</comment>
<comment type="similarity">
    <text evidence="4 9 10">Belongs to the HisA/HisF family.</text>
</comment>
<comment type="caution">
    <text evidence="12">The sequence shown here is derived from an EMBL/GenBank/DDBJ whole genome shotgun (WGS) entry which is preliminary data.</text>
</comment>
<evidence type="ECO:0000313" key="12">
    <source>
        <dbReference type="EMBL" id="REL26437.1"/>
    </source>
</evidence>
<reference evidence="12 13" key="1">
    <citation type="submission" date="2018-08" db="EMBL/GenBank/DDBJ databases">
        <title>Thalassotalea euphylliae genome.</title>
        <authorList>
            <person name="Summers S."/>
            <person name="Rice S.A."/>
            <person name="Freckelton M.L."/>
            <person name="Nedved B.T."/>
            <person name="Hadfield M.G."/>
        </authorList>
    </citation>
    <scope>NUCLEOTIDE SEQUENCE [LARGE SCALE GENOMIC DNA]</scope>
    <source>
        <strain evidence="12 13">H1</strain>
    </source>
</reference>
<dbReference type="EMBL" id="QUOU01000001">
    <property type="protein sequence ID" value="REL26437.1"/>
    <property type="molecule type" value="Genomic_DNA"/>
</dbReference>
<dbReference type="OrthoDB" id="9807749at2"/>
<dbReference type="GO" id="GO:0000105">
    <property type="term" value="P:L-histidine biosynthetic process"/>
    <property type="evidence" value="ECO:0007669"/>
    <property type="project" value="UniProtKB-UniRule"/>
</dbReference>
<feature type="active site" description="Proton donor" evidence="9">
    <location>
        <position position="129"/>
    </location>
</feature>
<dbReference type="Gene3D" id="3.20.20.70">
    <property type="entry name" value="Aldolase class I"/>
    <property type="match status" value="1"/>
</dbReference>
<dbReference type="SUPFAM" id="SSF51366">
    <property type="entry name" value="Ribulose-phoshate binding barrel"/>
    <property type="match status" value="1"/>
</dbReference>
<dbReference type="PANTHER" id="PTHR43090">
    <property type="entry name" value="1-(5-PHOSPHORIBOSYL)-5-[(5-PHOSPHORIBOSYLAMINO)METHYLIDENEAMINO] IMIDAZOLE-4-CARBOXAMIDE ISOMERASE"/>
    <property type="match status" value="1"/>
</dbReference>
<comment type="catalytic activity">
    <reaction evidence="1 9 11">
        <text>1-(5-phospho-beta-D-ribosyl)-5-[(5-phospho-beta-D-ribosylamino)methylideneamino]imidazole-4-carboxamide = 5-[(5-phospho-1-deoxy-D-ribulos-1-ylimino)methylamino]-1-(5-phospho-beta-D-ribosyl)imidazole-4-carboxamide</text>
        <dbReference type="Rhea" id="RHEA:15469"/>
        <dbReference type="ChEBI" id="CHEBI:58435"/>
        <dbReference type="ChEBI" id="CHEBI:58525"/>
        <dbReference type="EC" id="5.3.1.16"/>
    </reaction>
</comment>
<evidence type="ECO:0000256" key="2">
    <source>
        <dbReference type="ARBA" id="ARBA00004496"/>
    </source>
</evidence>
<evidence type="ECO:0000313" key="13">
    <source>
        <dbReference type="Proteomes" id="UP000256478"/>
    </source>
</evidence>
<dbReference type="InterPro" id="IPR011060">
    <property type="entry name" value="RibuloseP-bd_barrel"/>
</dbReference>
<keyword evidence="6 9" id="KW-0028">Amino-acid biosynthesis</keyword>
<evidence type="ECO:0000256" key="6">
    <source>
        <dbReference type="ARBA" id="ARBA00022605"/>
    </source>
</evidence>
<dbReference type="AlphaFoldDB" id="A0A3E0TQ19"/>
<dbReference type="Pfam" id="PF00977">
    <property type="entry name" value="His_biosynth"/>
    <property type="match status" value="1"/>
</dbReference>
<dbReference type="Proteomes" id="UP000256478">
    <property type="component" value="Unassembled WGS sequence"/>
</dbReference>
<dbReference type="InterPro" id="IPR013785">
    <property type="entry name" value="Aldolase_TIM"/>
</dbReference>
<dbReference type="RefSeq" id="WP_116007554.1">
    <property type="nucleotide sequence ID" value="NZ_QUOU01000001.1"/>
</dbReference>
<evidence type="ECO:0000256" key="7">
    <source>
        <dbReference type="ARBA" id="ARBA00023102"/>
    </source>
</evidence>
<evidence type="ECO:0000256" key="9">
    <source>
        <dbReference type="HAMAP-Rule" id="MF_01014"/>
    </source>
</evidence>
<dbReference type="FunFam" id="3.20.20.70:FF:000009">
    <property type="entry name" value="1-(5-phosphoribosyl)-5-[(5-phosphoribosylamino)methylideneamino] imidazole-4-carboxamide isomerase"/>
    <property type="match status" value="1"/>
</dbReference>
<dbReference type="UniPathway" id="UPA00031">
    <property type="reaction ID" value="UER00009"/>
</dbReference>
<keyword evidence="5 9" id="KW-0963">Cytoplasm</keyword>
<dbReference type="GO" id="GO:0005737">
    <property type="term" value="C:cytoplasm"/>
    <property type="evidence" value="ECO:0007669"/>
    <property type="project" value="UniProtKB-SubCell"/>
</dbReference>
<evidence type="ECO:0000256" key="10">
    <source>
        <dbReference type="RuleBase" id="RU003657"/>
    </source>
</evidence>
<dbReference type="InterPro" id="IPR006062">
    <property type="entry name" value="His_biosynth"/>
</dbReference>
<organism evidence="12 13">
    <name type="scientific">Thalassotalea euphylliae</name>
    <dbReference type="NCBI Taxonomy" id="1655234"/>
    <lineage>
        <taxon>Bacteria</taxon>
        <taxon>Pseudomonadati</taxon>
        <taxon>Pseudomonadota</taxon>
        <taxon>Gammaproteobacteria</taxon>
        <taxon>Alteromonadales</taxon>
        <taxon>Colwelliaceae</taxon>
        <taxon>Thalassotalea</taxon>
    </lineage>
</organism>
<feature type="active site" description="Proton acceptor" evidence="9">
    <location>
        <position position="7"/>
    </location>
</feature>
<dbReference type="PANTHER" id="PTHR43090:SF2">
    <property type="entry name" value="1-(5-PHOSPHORIBOSYL)-5-[(5-PHOSPHORIBOSYLAMINO)METHYLIDENEAMINO] IMIDAZOLE-4-CARBOXAMIDE ISOMERASE"/>
    <property type="match status" value="1"/>
</dbReference>